<feature type="compositionally biased region" description="Basic and acidic residues" evidence="1">
    <location>
        <begin position="686"/>
        <end position="700"/>
    </location>
</feature>
<feature type="region of interest" description="Disordered" evidence="1">
    <location>
        <begin position="549"/>
        <end position="700"/>
    </location>
</feature>
<feature type="compositionally biased region" description="Polar residues" evidence="1">
    <location>
        <begin position="343"/>
        <end position="355"/>
    </location>
</feature>
<proteinExistence type="predicted"/>
<feature type="compositionally biased region" description="Polar residues" evidence="1">
    <location>
        <begin position="309"/>
        <end position="320"/>
    </location>
</feature>
<feature type="compositionally biased region" description="Basic and acidic residues" evidence="1">
    <location>
        <begin position="627"/>
        <end position="642"/>
    </location>
</feature>
<dbReference type="EMBL" id="JAPDMQ010000969">
    <property type="protein sequence ID" value="KAK0519512.1"/>
    <property type="molecule type" value="Genomic_DNA"/>
</dbReference>
<evidence type="ECO:0000313" key="3">
    <source>
        <dbReference type="Proteomes" id="UP001176521"/>
    </source>
</evidence>
<feature type="compositionally biased region" description="Low complexity" evidence="1">
    <location>
        <begin position="397"/>
        <end position="415"/>
    </location>
</feature>
<feature type="compositionally biased region" description="Basic and acidic residues" evidence="1">
    <location>
        <begin position="357"/>
        <end position="369"/>
    </location>
</feature>
<reference evidence="2" key="1">
    <citation type="journal article" date="2023" name="PhytoFront">
        <title>Draft Genome Resources of Seven Strains of Tilletia horrida, Causal Agent of Kernel Smut of Rice.</title>
        <authorList>
            <person name="Khanal S."/>
            <person name="Antony Babu S."/>
            <person name="Zhou X.G."/>
        </authorList>
    </citation>
    <scope>NUCLEOTIDE SEQUENCE</scope>
    <source>
        <strain evidence="2">TX3</strain>
    </source>
</reference>
<protein>
    <submittedName>
        <fullName evidence="2">Uncharacterized protein</fullName>
    </submittedName>
</protein>
<gene>
    <name evidence="2" type="ORF">OC842_007430</name>
</gene>
<feature type="compositionally biased region" description="Low complexity" evidence="1">
    <location>
        <begin position="646"/>
        <end position="673"/>
    </location>
</feature>
<feature type="region of interest" description="Disordered" evidence="1">
    <location>
        <begin position="444"/>
        <end position="466"/>
    </location>
</feature>
<feature type="region of interest" description="Disordered" evidence="1">
    <location>
        <begin position="300"/>
        <end position="415"/>
    </location>
</feature>
<sequence>MPSLQPPPAELARAVRNILALSNTPSATDGSSTQVLTSTYAALASLALDEQDTDWSSRFWQELALLAAPSSLALSAALPKASQICSTAVGFSIALDVSDLSATVAPLQLDWTSASVQIEPSPPGAQPPRPTTLTRNGTLRYWPTDSTFEPGVDSAAGPSEEAKGECLLHFLCQWHSYSIFVSSTARAALGKRIFSQREHTSSAVIRALTGAFAQAHERLRSTGSDMGRWPGAHIAVAFAVRLNALLATANNEETTPDQPGFVLSATPICPLAIATRTWDAAIPSLPSGVTTLEPLSDGLGDFKPDASRNPVTSKATSRAKPTSAMPATGRGPIWSRLRRDSGKGSTPADSPSPNGSKVDRNVDCNRDVNNDAAATGPNSAQPASKAALQPPVASDATTSDTTINPNPTSTSTSNAGTGVAVAAGLQSAAAGVATHGPTFSIVQGCSSGNGQSGDTGNSSDASGKSDSANYSHNTFNLGFGISIKLPLGLSRHTSRDRERERERDRAFALQLAAARNAVSSGAVVVAVPGSSASASTSAAAGENAVVDAKSQTSAVPNSGTLPGNLGGDGQRSSASPANATSVSRAAGSKRLHTGKGAVSQSFMDWVPEDDEPEEREGGNTNDEEEREETRSLRLRPEQEPQRVRPRTTSETQMTTTSSKGVTTKTTVTTTTRTTIERFPSQAPHMESAKTAREDELINGP</sequence>
<keyword evidence="3" id="KW-1185">Reference proteome</keyword>
<feature type="compositionally biased region" description="Polar residues" evidence="1">
    <location>
        <begin position="570"/>
        <end position="583"/>
    </location>
</feature>
<dbReference type="AlphaFoldDB" id="A0AAN6G645"/>
<accession>A0AAN6G645</accession>
<organism evidence="2 3">
    <name type="scientific">Tilletia horrida</name>
    <dbReference type="NCBI Taxonomy" id="155126"/>
    <lineage>
        <taxon>Eukaryota</taxon>
        <taxon>Fungi</taxon>
        <taxon>Dikarya</taxon>
        <taxon>Basidiomycota</taxon>
        <taxon>Ustilaginomycotina</taxon>
        <taxon>Exobasidiomycetes</taxon>
        <taxon>Tilletiales</taxon>
        <taxon>Tilletiaceae</taxon>
        <taxon>Tilletia</taxon>
    </lineage>
</organism>
<dbReference type="Proteomes" id="UP001176521">
    <property type="component" value="Unassembled WGS sequence"/>
</dbReference>
<comment type="caution">
    <text evidence="2">The sequence shown here is derived from an EMBL/GenBank/DDBJ whole genome shotgun (WGS) entry which is preliminary data.</text>
</comment>
<feature type="compositionally biased region" description="Polar residues" evidence="1">
    <location>
        <begin position="549"/>
        <end position="561"/>
    </location>
</feature>
<evidence type="ECO:0000313" key="2">
    <source>
        <dbReference type="EMBL" id="KAK0519512.1"/>
    </source>
</evidence>
<name>A0AAN6G645_9BASI</name>
<evidence type="ECO:0000256" key="1">
    <source>
        <dbReference type="SAM" id="MobiDB-lite"/>
    </source>
</evidence>